<evidence type="ECO:0000313" key="1">
    <source>
        <dbReference type="EMBL" id="WVY90180.1"/>
    </source>
</evidence>
<name>A0AAQ3MFJ7_VIGMU</name>
<keyword evidence="2" id="KW-1185">Reference proteome</keyword>
<evidence type="ECO:0000313" key="2">
    <source>
        <dbReference type="Proteomes" id="UP001374535"/>
    </source>
</evidence>
<organism evidence="1 2">
    <name type="scientific">Vigna mungo</name>
    <name type="common">Black gram</name>
    <name type="synonym">Phaseolus mungo</name>
    <dbReference type="NCBI Taxonomy" id="3915"/>
    <lineage>
        <taxon>Eukaryota</taxon>
        <taxon>Viridiplantae</taxon>
        <taxon>Streptophyta</taxon>
        <taxon>Embryophyta</taxon>
        <taxon>Tracheophyta</taxon>
        <taxon>Spermatophyta</taxon>
        <taxon>Magnoliopsida</taxon>
        <taxon>eudicotyledons</taxon>
        <taxon>Gunneridae</taxon>
        <taxon>Pentapetalae</taxon>
        <taxon>rosids</taxon>
        <taxon>fabids</taxon>
        <taxon>Fabales</taxon>
        <taxon>Fabaceae</taxon>
        <taxon>Papilionoideae</taxon>
        <taxon>50 kb inversion clade</taxon>
        <taxon>NPAAA clade</taxon>
        <taxon>indigoferoid/millettioid clade</taxon>
        <taxon>Phaseoleae</taxon>
        <taxon>Vigna</taxon>
    </lineage>
</organism>
<accession>A0AAQ3MFJ7</accession>
<proteinExistence type="predicted"/>
<dbReference type="AlphaFoldDB" id="A0AAQ3MFJ7"/>
<sequence length="102" mass="11935">MHHQLRRWPLQQTCGGVDAIHDLRNHPQGIRARGTTHISNAHLLRPTRAQNLNNGFLPQCLCTRDNCVLQSKKRKKEIVIFSAQHLEFSSFLQKLRYDVRRI</sequence>
<gene>
    <name evidence="1" type="ORF">V8G54_035694</name>
</gene>
<dbReference type="EMBL" id="CP144690">
    <property type="protein sequence ID" value="WVY90180.1"/>
    <property type="molecule type" value="Genomic_DNA"/>
</dbReference>
<dbReference type="Proteomes" id="UP001374535">
    <property type="component" value="Chromosome 11"/>
</dbReference>
<reference evidence="1 2" key="1">
    <citation type="journal article" date="2023" name="Life. Sci Alliance">
        <title>Evolutionary insights into 3D genome organization and epigenetic landscape of Vigna mungo.</title>
        <authorList>
            <person name="Junaid A."/>
            <person name="Singh B."/>
            <person name="Bhatia S."/>
        </authorList>
    </citation>
    <scope>NUCLEOTIDE SEQUENCE [LARGE SCALE GENOMIC DNA]</scope>
    <source>
        <strain evidence="1">Urdbean</strain>
    </source>
</reference>
<protein>
    <submittedName>
        <fullName evidence="1">Uncharacterized protein</fullName>
    </submittedName>
</protein>